<proteinExistence type="predicted"/>
<keyword evidence="2" id="KW-0479">Metal-binding</keyword>
<accession>A0A645JKI5</accession>
<dbReference type="InterPro" id="IPR058240">
    <property type="entry name" value="rSAM_sf"/>
</dbReference>
<dbReference type="EC" id="2.8.1.8" evidence="3"/>
<keyword evidence="2" id="KW-0408">Iron</keyword>
<dbReference type="AlphaFoldDB" id="A0A645JKI5"/>
<comment type="cofactor">
    <cofactor evidence="1">
        <name>[4Fe-4S] cluster</name>
        <dbReference type="ChEBI" id="CHEBI:49883"/>
    </cofactor>
</comment>
<reference evidence="3" key="1">
    <citation type="submission" date="2019-08" db="EMBL/GenBank/DDBJ databases">
        <authorList>
            <person name="Kucharzyk K."/>
            <person name="Murdoch R.W."/>
            <person name="Higgins S."/>
            <person name="Loffler F."/>
        </authorList>
    </citation>
    <scope>NUCLEOTIDE SEQUENCE</scope>
</reference>
<sequence>MIGLGETDLEISELMKDVRSTGCDILTISQYLQPSAEHWPLDRFVEPAGFDRLKAEATAMGFRYVASNPLVRSSYRAQEALLSAKQERRISE</sequence>
<dbReference type="InterPro" id="IPR003698">
    <property type="entry name" value="Lipoyl_synth"/>
</dbReference>
<dbReference type="GO" id="GO:0016992">
    <property type="term" value="F:lipoate synthase activity"/>
    <property type="evidence" value="ECO:0007669"/>
    <property type="project" value="UniProtKB-EC"/>
</dbReference>
<evidence type="ECO:0000256" key="2">
    <source>
        <dbReference type="ARBA" id="ARBA00022485"/>
    </source>
</evidence>
<evidence type="ECO:0000256" key="1">
    <source>
        <dbReference type="ARBA" id="ARBA00001966"/>
    </source>
</evidence>
<protein>
    <submittedName>
        <fullName evidence="3">Lipoyl synthase</fullName>
        <ecNumber evidence="3">2.8.1.8</ecNumber>
    </submittedName>
</protein>
<dbReference type="EMBL" id="VSSQ01144705">
    <property type="protein sequence ID" value="MPN64188.1"/>
    <property type="molecule type" value="Genomic_DNA"/>
</dbReference>
<evidence type="ECO:0000313" key="3">
    <source>
        <dbReference type="EMBL" id="MPN64188.1"/>
    </source>
</evidence>
<dbReference type="PANTHER" id="PTHR10949">
    <property type="entry name" value="LIPOYL SYNTHASE"/>
    <property type="match status" value="1"/>
</dbReference>
<keyword evidence="2" id="KW-0411">Iron-sulfur</keyword>
<dbReference type="PANTHER" id="PTHR10949:SF0">
    <property type="entry name" value="LIPOYL SYNTHASE, MITOCHONDRIAL"/>
    <property type="match status" value="1"/>
</dbReference>
<gene>
    <name evidence="3" type="primary">lipA_18</name>
    <name evidence="3" type="ORF">SDC9_211959</name>
</gene>
<keyword evidence="2" id="KW-0004">4Fe-4S</keyword>
<comment type="caution">
    <text evidence="3">The sequence shown here is derived from an EMBL/GenBank/DDBJ whole genome shotgun (WGS) entry which is preliminary data.</text>
</comment>
<dbReference type="SUPFAM" id="SSF102114">
    <property type="entry name" value="Radical SAM enzymes"/>
    <property type="match status" value="1"/>
</dbReference>
<keyword evidence="3" id="KW-0808">Transferase</keyword>
<dbReference type="GO" id="GO:0051539">
    <property type="term" value="F:4 iron, 4 sulfur cluster binding"/>
    <property type="evidence" value="ECO:0007669"/>
    <property type="project" value="UniProtKB-KW"/>
</dbReference>
<name>A0A645JKI5_9ZZZZ</name>
<organism evidence="3">
    <name type="scientific">bioreactor metagenome</name>
    <dbReference type="NCBI Taxonomy" id="1076179"/>
    <lineage>
        <taxon>unclassified sequences</taxon>
        <taxon>metagenomes</taxon>
        <taxon>ecological metagenomes</taxon>
    </lineage>
</organism>